<organism evidence="2 3">
    <name type="scientific">Pseudoduganella plicata</name>
    <dbReference type="NCBI Taxonomy" id="321984"/>
    <lineage>
        <taxon>Bacteria</taxon>
        <taxon>Pseudomonadati</taxon>
        <taxon>Pseudomonadota</taxon>
        <taxon>Betaproteobacteria</taxon>
        <taxon>Burkholderiales</taxon>
        <taxon>Oxalobacteraceae</taxon>
        <taxon>Telluria group</taxon>
        <taxon>Pseudoduganella</taxon>
    </lineage>
</organism>
<accession>A0AA88C908</accession>
<evidence type="ECO:0008006" key="4">
    <source>
        <dbReference type="Google" id="ProtNLM"/>
    </source>
</evidence>
<evidence type="ECO:0000313" key="3">
    <source>
        <dbReference type="Proteomes" id="UP000619512"/>
    </source>
</evidence>
<proteinExistence type="predicted"/>
<feature type="region of interest" description="Disordered" evidence="1">
    <location>
        <begin position="1"/>
        <end position="29"/>
    </location>
</feature>
<name>A0AA88C908_9BURK</name>
<gene>
    <name evidence="2" type="ORF">GCM10007388_31830</name>
</gene>
<dbReference type="AlphaFoldDB" id="A0AA88C908"/>
<reference evidence="2" key="2">
    <citation type="submission" date="2022-12" db="EMBL/GenBank/DDBJ databases">
        <authorList>
            <person name="Sun Q."/>
            <person name="Kim S."/>
        </authorList>
    </citation>
    <scope>NUCLEOTIDE SEQUENCE</scope>
    <source>
        <strain evidence="2">KCTC 12344</strain>
    </source>
</reference>
<dbReference type="Proteomes" id="UP000619512">
    <property type="component" value="Unassembled WGS sequence"/>
</dbReference>
<evidence type="ECO:0000256" key="1">
    <source>
        <dbReference type="SAM" id="MobiDB-lite"/>
    </source>
</evidence>
<dbReference type="EMBL" id="BMWW01000005">
    <property type="protein sequence ID" value="GGY96063.1"/>
    <property type="molecule type" value="Genomic_DNA"/>
</dbReference>
<protein>
    <recommendedName>
        <fullName evidence="4">DUF305 domain-containing protein</fullName>
    </recommendedName>
</protein>
<feature type="compositionally biased region" description="Basic and acidic residues" evidence="1">
    <location>
        <begin position="17"/>
        <end position="27"/>
    </location>
</feature>
<evidence type="ECO:0000313" key="2">
    <source>
        <dbReference type="EMBL" id="GGY96063.1"/>
    </source>
</evidence>
<comment type="caution">
    <text evidence="2">The sequence shown here is derived from an EMBL/GenBank/DDBJ whole genome shotgun (WGS) entry which is preliminary data.</text>
</comment>
<sequence>MRSQTTVDDGAYMRDSSSLHRHPEQRARIVGPRVRKLTDGIIAAQRKEIGEMKEYIDDLEARR</sequence>
<reference evidence="2" key="1">
    <citation type="journal article" date="2014" name="Int. J. Syst. Evol. Microbiol.">
        <title>Complete genome sequence of Corynebacterium casei LMG S-19264T (=DSM 44701T), isolated from a smear-ripened cheese.</title>
        <authorList>
            <consortium name="US DOE Joint Genome Institute (JGI-PGF)"/>
            <person name="Walter F."/>
            <person name="Albersmeier A."/>
            <person name="Kalinowski J."/>
            <person name="Ruckert C."/>
        </authorList>
    </citation>
    <scope>NUCLEOTIDE SEQUENCE</scope>
    <source>
        <strain evidence="2">KCTC 12344</strain>
    </source>
</reference>